<organism evidence="4 5">
    <name type="scientific">Helianthus annuus</name>
    <name type="common">Common sunflower</name>
    <dbReference type="NCBI Taxonomy" id="4232"/>
    <lineage>
        <taxon>Eukaryota</taxon>
        <taxon>Viridiplantae</taxon>
        <taxon>Streptophyta</taxon>
        <taxon>Embryophyta</taxon>
        <taxon>Tracheophyta</taxon>
        <taxon>Spermatophyta</taxon>
        <taxon>Magnoliopsida</taxon>
        <taxon>eudicotyledons</taxon>
        <taxon>Gunneridae</taxon>
        <taxon>Pentapetalae</taxon>
        <taxon>asterids</taxon>
        <taxon>campanulids</taxon>
        <taxon>Asterales</taxon>
        <taxon>Asteraceae</taxon>
        <taxon>Asteroideae</taxon>
        <taxon>Heliantheae alliance</taxon>
        <taxon>Heliantheae</taxon>
        <taxon>Helianthus</taxon>
    </lineage>
</organism>
<reference evidence="3 5" key="1">
    <citation type="journal article" date="2017" name="Nature">
        <title>The sunflower genome provides insights into oil metabolism, flowering and Asterid evolution.</title>
        <authorList>
            <person name="Badouin H."/>
            <person name="Gouzy J."/>
            <person name="Grassa C.J."/>
            <person name="Murat F."/>
            <person name="Staton S.E."/>
            <person name="Cottret L."/>
            <person name="Lelandais-Briere C."/>
            <person name="Owens G.L."/>
            <person name="Carrere S."/>
            <person name="Mayjonade B."/>
            <person name="Legrand L."/>
            <person name="Gill N."/>
            <person name="Kane N.C."/>
            <person name="Bowers J.E."/>
            <person name="Hubner S."/>
            <person name="Bellec A."/>
            <person name="Berard A."/>
            <person name="Berges H."/>
            <person name="Blanchet N."/>
            <person name="Boniface M.C."/>
            <person name="Brunel D."/>
            <person name="Catrice O."/>
            <person name="Chaidir N."/>
            <person name="Claudel C."/>
            <person name="Donnadieu C."/>
            <person name="Faraut T."/>
            <person name="Fievet G."/>
            <person name="Helmstetter N."/>
            <person name="King M."/>
            <person name="Knapp S.J."/>
            <person name="Lai Z."/>
            <person name="Le Paslier M.C."/>
            <person name="Lippi Y."/>
            <person name="Lorenzon L."/>
            <person name="Mandel J.R."/>
            <person name="Marage G."/>
            <person name="Marchand G."/>
            <person name="Marquand E."/>
            <person name="Bret-Mestries E."/>
            <person name="Morien E."/>
            <person name="Nambeesan S."/>
            <person name="Nguyen T."/>
            <person name="Pegot-Espagnet P."/>
            <person name="Pouilly N."/>
            <person name="Raftis F."/>
            <person name="Sallet E."/>
            <person name="Schiex T."/>
            <person name="Thomas J."/>
            <person name="Vandecasteele C."/>
            <person name="Vares D."/>
            <person name="Vear F."/>
            <person name="Vautrin S."/>
            <person name="Crespi M."/>
            <person name="Mangin B."/>
            <person name="Burke J.M."/>
            <person name="Salse J."/>
            <person name="Munos S."/>
            <person name="Vincourt P."/>
            <person name="Rieseberg L.H."/>
            <person name="Langlade N.B."/>
        </authorList>
    </citation>
    <scope>NUCLEOTIDE SEQUENCE [LARGE SCALE GENOMIC DNA]</scope>
    <source>
        <strain evidence="5">cv. SF193</strain>
        <tissue evidence="3">Leaves</tissue>
    </source>
</reference>
<gene>
    <name evidence="4" type="ORF">HannXRQ_Chr10g0303101</name>
    <name evidence="3" type="ORF">HanXRQr2_Chr10g0448861</name>
</gene>
<dbReference type="SUPFAM" id="SSF81383">
    <property type="entry name" value="F-box domain"/>
    <property type="match status" value="1"/>
</dbReference>
<evidence type="ECO:0000259" key="2">
    <source>
        <dbReference type="Pfam" id="PF12937"/>
    </source>
</evidence>
<dbReference type="Gene3D" id="3.80.10.10">
    <property type="entry name" value="Ribonuclease Inhibitor"/>
    <property type="match status" value="1"/>
</dbReference>
<evidence type="ECO:0000256" key="1">
    <source>
        <dbReference type="SAM" id="Phobius"/>
    </source>
</evidence>
<dbReference type="GO" id="GO:0005737">
    <property type="term" value="C:cytoplasm"/>
    <property type="evidence" value="ECO:0000318"/>
    <property type="project" value="GO_Central"/>
</dbReference>
<keyword evidence="1" id="KW-0812">Transmembrane</keyword>
<reference evidence="4" key="2">
    <citation type="submission" date="2017-02" db="EMBL/GenBank/DDBJ databases">
        <title>Sunflower complete genome.</title>
        <authorList>
            <person name="Langlade N."/>
            <person name="Munos S."/>
        </authorList>
    </citation>
    <scope>NUCLEOTIDE SEQUENCE [LARGE SCALE GENOMIC DNA]</scope>
    <source>
        <tissue evidence="4">Leaves</tissue>
    </source>
</reference>
<evidence type="ECO:0000313" key="3">
    <source>
        <dbReference type="EMBL" id="KAF5787087.1"/>
    </source>
</evidence>
<dbReference type="InParanoid" id="A0A251TM38"/>
<name>A0A251TM38_HELAN</name>
<dbReference type="Proteomes" id="UP000215914">
    <property type="component" value="Chromosome 10"/>
</dbReference>
<dbReference type="PANTHER" id="PTHR13382">
    <property type="entry name" value="MITOCHONDRIAL ATP SYNTHASE COUPLING FACTOR B"/>
    <property type="match status" value="1"/>
</dbReference>
<protein>
    <submittedName>
        <fullName evidence="3">F-box domain, leucine-rich repeat domain superfamily, F-box-like domain superfamily</fullName>
    </submittedName>
    <submittedName>
        <fullName evidence="4">Putative F-box domain, Leucine-rich repeat domain, L domain-like protein</fullName>
    </submittedName>
</protein>
<dbReference type="PANTHER" id="PTHR13382:SF22">
    <property type="entry name" value="F-BOX PROTEIN SKIP14"/>
    <property type="match status" value="1"/>
</dbReference>
<keyword evidence="1" id="KW-0472">Membrane</keyword>
<evidence type="ECO:0000313" key="4">
    <source>
        <dbReference type="EMBL" id="OTG11829.1"/>
    </source>
</evidence>
<dbReference type="InterPro" id="IPR036047">
    <property type="entry name" value="F-box-like_dom_sf"/>
</dbReference>
<evidence type="ECO:0000313" key="5">
    <source>
        <dbReference type="Proteomes" id="UP000215914"/>
    </source>
</evidence>
<accession>A0A251TM38</accession>
<dbReference type="InterPro" id="IPR050648">
    <property type="entry name" value="F-box_LRR-repeat"/>
</dbReference>
<keyword evidence="1" id="KW-1133">Transmembrane helix</keyword>
<keyword evidence="5" id="KW-1185">Reference proteome</keyword>
<proteinExistence type="predicted"/>
<feature type="domain" description="F-box" evidence="2">
    <location>
        <begin position="78"/>
        <end position="120"/>
    </location>
</feature>
<dbReference type="EMBL" id="CM007899">
    <property type="protein sequence ID" value="OTG11829.1"/>
    <property type="molecule type" value="Genomic_DNA"/>
</dbReference>
<dbReference type="InterPro" id="IPR032675">
    <property type="entry name" value="LRR_dom_sf"/>
</dbReference>
<dbReference type="AlphaFoldDB" id="A0A251TM38"/>
<dbReference type="STRING" id="4232.A0A251TM38"/>
<dbReference type="Gramene" id="mRNA:HanXRQr2_Chr10g0448861">
    <property type="protein sequence ID" value="mRNA:HanXRQr2_Chr10g0448861"/>
    <property type="gene ID" value="HanXRQr2_Chr10g0448861"/>
</dbReference>
<feature type="transmembrane region" description="Helical" evidence="1">
    <location>
        <begin position="180"/>
        <end position="201"/>
    </location>
</feature>
<dbReference type="EMBL" id="MNCJ02000325">
    <property type="protein sequence ID" value="KAF5787087.1"/>
    <property type="molecule type" value="Genomic_DNA"/>
</dbReference>
<dbReference type="InterPro" id="IPR001810">
    <property type="entry name" value="F-box_dom"/>
</dbReference>
<sequence>MDIDISITFTAITGWFGDLELECGDRMRNKVVNHKEDYRLFAGFNFFWNSAMKFQSFLTNSISVNEFAVCPDVIGGDPHDAFVLALSYLGTKDLLLVEHVCRSLCYTIRNDSLLWRNLYIDQPLNERITDDILIRLTNRAKGNLRFLSLIKCPKITDDGLRRILETNPKLTKVSNFYIGYWYMLFNIVCILSLLINVDFFFF</sequence>
<reference evidence="3" key="3">
    <citation type="submission" date="2020-06" db="EMBL/GenBank/DDBJ databases">
        <title>Helianthus annuus Genome sequencing and assembly Release 2.</title>
        <authorList>
            <person name="Gouzy J."/>
            <person name="Langlade N."/>
            <person name="Munos S."/>
        </authorList>
    </citation>
    <scope>NUCLEOTIDE SEQUENCE</scope>
    <source>
        <tissue evidence="3">Leaves</tissue>
    </source>
</reference>
<dbReference type="Pfam" id="PF12937">
    <property type="entry name" value="F-box-like"/>
    <property type="match status" value="1"/>
</dbReference>